<gene>
    <name evidence="1" type="ORF">R4064_08805</name>
</gene>
<dbReference type="AlphaFoldDB" id="A0AAP5T8V0"/>
<dbReference type="Proteomes" id="UP001185728">
    <property type="component" value="Unassembled WGS sequence"/>
</dbReference>
<proteinExistence type="predicted"/>
<accession>A0AAP5T8V0</accession>
<sequence length="183" mass="20512">MMHLNPFEDLGYYAFNYKEAAEMLFSQWEGRPEQDAFLMPLLALYRQAFELELKSLALAIASHQVRLGGDPEKYSRGAMESTIGQKGFGHSIERSKTWINEELKLLGFAGEACTPKLDEIATMIHNLDPTGTDFRYPAKITDSISINPTGLLEDLRDAFKELQGLHALIEAHLEAVPGIKDLV</sequence>
<comment type="caution">
    <text evidence="1">The sequence shown here is derived from an EMBL/GenBank/DDBJ whole genome shotgun (WGS) entry which is preliminary data.</text>
</comment>
<reference evidence="1" key="1">
    <citation type="submission" date="2023-10" db="EMBL/GenBank/DDBJ databases">
        <title>Development of a sustainable strategy for remediation of hydrocarbon-contaminated territories based on the waste exchange concept.</title>
        <authorList>
            <person name="Krivoruchko A."/>
        </authorList>
    </citation>
    <scope>NUCLEOTIDE SEQUENCE</scope>
    <source>
        <strain evidence="1">IEGM 1325</strain>
    </source>
</reference>
<organism evidence="1 2">
    <name type="scientific">Micrococcus yunnanensis</name>
    <dbReference type="NCBI Taxonomy" id="566027"/>
    <lineage>
        <taxon>Bacteria</taxon>
        <taxon>Bacillati</taxon>
        <taxon>Actinomycetota</taxon>
        <taxon>Actinomycetes</taxon>
        <taxon>Micrococcales</taxon>
        <taxon>Micrococcaceae</taxon>
        <taxon>Micrococcus</taxon>
    </lineage>
</organism>
<protein>
    <submittedName>
        <fullName evidence="1">Uncharacterized protein</fullName>
    </submittedName>
</protein>
<evidence type="ECO:0000313" key="2">
    <source>
        <dbReference type="Proteomes" id="UP001185728"/>
    </source>
</evidence>
<evidence type="ECO:0000313" key="1">
    <source>
        <dbReference type="EMBL" id="MDV7177730.1"/>
    </source>
</evidence>
<name>A0AAP5T8V0_9MICC</name>
<dbReference type="EMBL" id="JAWLUK010000015">
    <property type="protein sequence ID" value="MDV7177730.1"/>
    <property type="molecule type" value="Genomic_DNA"/>
</dbReference>
<dbReference type="RefSeq" id="WP_317676810.1">
    <property type="nucleotide sequence ID" value="NZ_JAWLUK010000015.1"/>
</dbReference>